<protein>
    <submittedName>
        <fullName evidence="6">MurR/RpiR family transcriptional regulator</fullName>
    </submittedName>
</protein>
<accession>A0ABV3MF21</accession>
<feature type="domain" description="HTH rpiR-type" evidence="4">
    <location>
        <begin position="16"/>
        <end position="92"/>
    </location>
</feature>
<evidence type="ECO:0000256" key="3">
    <source>
        <dbReference type="ARBA" id="ARBA00023163"/>
    </source>
</evidence>
<dbReference type="Gene3D" id="3.40.50.10490">
    <property type="entry name" value="Glucose-6-phosphate isomerase like protein, domain 1"/>
    <property type="match status" value="1"/>
</dbReference>
<name>A0ABV3MF21_9ENTE</name>
<evidence type="ECO:0000313" key="7">
    <source>
        <dbReference type="Proteomes" id="UP001554047"/>
    </source>
</evidence>
<dbReference type="PROSITE" id="PS51464">
    <property type="entry name" value="SIS"/>
    <property type="match status" value="1"/>
</dbReference>
<keyword evidence="2" id="KW-0238">DNA-binding</keyword>
<evidence type="ECO:0000256" key="2">
    <source>
        <dbReference type="ARBA" id="ARBA00023125"/>
    </source>
</evidence>
<reference evidence="6 7" key="1">
    <citation type="submission" date="2024-05" db="EMBL/GenBank/DDBJ databases">
        <title>Human gut microbiome strain richness.</title>
        <authorList>
            <person name="Chen-Liaw A."/>
        </authorList>
    </citation>
    <scope>NUCLEOTIDE SEQUENCE [LARGE SCALE GENOMIC DNA]</scope>
    <source>
        <strain evidence="6 7">J1100102st1_G3_J1100102_180507</strain>
    </source>
</reference>
<dbReference type="InterPro" id="IPR035472">
    <property type="entry name" value="RpiR-like_SIS"/>
</dbReference>
<dbReference type="EMBL" id="JBFDTB010000011">
    <property type="protein sequence ID" value="MEW3466044.1"/>
    <property type="molecule type" value="Genomic_DNA"/>
</dbReference>
<keyword evidence="1" id="KW-0805">Transcription regulation</keyword>
<dbReference type="Pfam" id="PF01380">
    <property type="entry name" value="SIS"/>
    <property type="match status" value="1"/>
</dbReference>
<sequence>MGRVKLTAAIRRENQMYLFQKIEEAAFKQNDARRTIGDFLLGNREKVSEYTMEEIAKLTHTSKPTLVRFAKYFGFSGWKEFVYAFVHELAHFDDGSATIDVNIPFGEAADTLEIIENLANLRMQTIKETAALMTVKDLNQAARLINGAQNVVIYGRSPNSYFGQLFKRNLNTIHKKAFVADTDEAGLISQTLTPQDCAILISYSGNNSETYPMKNVKTLLKNGVPIISLTSGGDNYLRDYSTIVLTIASREKLYSKIGNFSTEESIQFLLTVLFAQIFSLDYQENIQMKISNARYLETSRRTTFKEMAEE</sequence>
<proteinExistence type="predicted"/>
<dbReference type="InterPro" id="IPR009057">
    <property type="entry name" value="Homeodomain-like_sf"/>
</dbReference>
<dbReference type="PANTHER" id="PTHR30514:SF1">
    <property type="entry name" value="HTH-TYPE TRANSCRIPTIONAL REGULATOR HEXR-RELATED"/>
    <property type="match status" value="1"/>
</dbReference>
<dbReference type="CDD" id="cd05013">
    <property type="entry name" value="SIS_RpiR"/>
    <property type="match status" value="1"/>
</dbReference>
<dbReference type="Pfam" id="PF01418">
    <property type="entry name" value="HTH_6"/>
    <property type="match status" value="1"/>
</dbReference>
<evidence type="ECO:0000259" key="4">
    <source>
        <dbReference type="PROSITE" id="PS51071"/>
    </source>
</evidence>
<dbReference type="Proteomes" id="UP001554047">
    <property type="component" value="Unassembled WGS sequence"/>
</dbReference>
<dbReference type="InterPro" id="IPR046348">
    <property type="entry name" value="SIS_dom_sf"/>
</dbReference>
<dbReference type="InterPro" id="IPR036388">
    <property type="entry name" value="WH-like_DNA-bd_sf"/>
</dbReference>
<dbReference type="PANTHER" id="PTHR30514">
    <property type="entry name" value="GLUCOKINASE"/>
    <property type="match status" value="1"/>
</dbReference>
<keyword evidence="7" id="KW-1185">Reference proteome</keyword>
<evidence type="ECO:0000259" key="5">
    <source>
        <dbReference type="PROSITE" id="PS51464"/>
    </source>
</evidence>
<dbReference type="InterPro" id="IPR000281">
    <property type="entry name" value="HTH_RpiR"/>
</dbReference>
<dbReference type="InterPro" id="IPR047640">
    <property type="entry name" value="RpiR-like"/>
</dbReference>
<evidence type="ECO:0000313" key="6">
    <source>
        <dbReference type="EMBL" id="MEW3466044.1"/>
    </source>
</evidence>
<dbReference type="SUPFAM" id="SSF53697">
    <property type="entry name" value="SIS domain"/>
    <property type="match status" value="1"/>
</dbReference>
<dbReference type="InterPro" id="IPR001347">
    <property type="entry name" value="SIS_dom"/>
</dbReference>
<dbReference type="Gene3D" id="1.10.10.10">
    <property type="entry name" value="Winged helix-like DNA-binding domain superfamily/Winged helix DNA-binding domain"/>
    <property type="match status" value="1"/>
</dbReference>
<comment type="caution">
    <text evidence="6">The sequence shown here is derived from an EMBL/GenBank/DDBJ whole genome shotgun (WGS) entry which is preliminary data.</text>
</comment>
<organism evidence="6 7">
    <name type="scientific">Enterococcus entomosocium</name>
    <dbReference type="NCBI Taxonomy" id="3034352"/>
    <lineage>
        <taxon>Bacteria</taxon>
        <taxon>Bacillati</taxon>
        <taxon>Bacillota</taxon>
        <taxon>Bacilli</taxon>
        <taxon>Lactobacillales</taxon>
        <taxon>Enterococcaceae</taxon>
        <taxon>Enterococcus</taxon>
    </lineage>
</organism>
<gene>
    <name evidence="6" type="ORF">AB1I55_08055</name>
</gene>
<dbReference type="PROSITE" id="PS51071">
    <property type="entry name" value="HTH_RPIR"/>
    <property type="match status" value="1"/>
</dbReference>
<keyword evidence="3" id="KW-0804">Transcription</keyword>
<evidence type="ECO:0000256" key="1">
    <source>
        <dbReference type="ARBA" id="ARBA00023015"/>
    </source>
</evidence>
<feature type="domain" description="SIS" evidence="5">
    <location>
        <begin position="141"/>
        <end position="283"/>
    </location>
</feature>
<dbReference type="SUPFAM" id="SSF46689">
    <property type="entry name" value="Homeodomain-like"/>
    <property type="match status" value="1"/>
</dbReference>